<accession>A0A0E0CX61</accession>
<feature type="domain" description="KHDC4/BBP-like KH-domain type I" evidence="10">
    <location>
        <begin position="251"/>
        <end position="311"/>
    </location>
</feature>
<dbReference type="PANTHER" id="PTHR45778:SF16">
    <property type="entry name" value="INACTIVE PURPLE ACID PHOSPHATASE 1-RELATED"/>
    <property type="match status" value="1"/>
</dbReference>
<evidence type="ECO:0000256" key="2">
    <source>
        <dbReference type="ARBA" id="ARBA00011738"/>
    </source>
</evidence>
<evidence type="ECO:0000259" key="9">
    <source>
        <dbReference type="Pfam" id="PF17808"/>
    </source>
</evidence>
<dbReference type="GO" id="GO:0003993">
    <property type="term" value="F:acid phosphatase activity"/>
    <property type="evidence" value="ECO:0007669"/>
    <property type="project" value="UniProtKB-EC"/>
</dbReference>
<dbReference type="Pfam" id="PF23469">
    <property type="entry name" value="KH_12"/>
    <property type="match status" value="1"/>
</dbReference>
<dbReference type="InterPro" id="IPR056149">
    <property type="entry name" value="PRP5/DDX46/KHDC4_KH"/>
</dbReference>
<dbReference type="InterPro" id="IPR008963">
    <property type="entry name" value="Purple_acid_Pase-like_N"/>
</dbReference>
<dbReference type="HOGENOM" id="CLU_006036_0_0_1"/>
<dbReference type="PANTHER" id="PTHR45778">
    <property type="entry name" value="PURPLE ACID PHOSPHATASE-RELATED"/>
    <property type="match status" value="1"/>
</dbReference>
<evidence type="ECO:0000256" key="6">
    <source>
        <dbReference type="SAM" id="MobiDB-lite"/>
    </source>
</evidence>
<feature type="compositionally biased region" description="Basic and acidic residues" evidence="6">
    <location>
        <begin position="624"/>
        <end position="633"/>
    </location>
</feature>
<feature type="region of interest" description="Disordered" evidence="6">
    <location>
        <begin position="1"/>
        <end position="26"/>
    </location>
</feature>
<dbReference type="GO" id="GO:0003723">
    <property type="term" value="F:RNA binding"/>
    <property type="evidence" value="ECO:0007669"/>
    <property type="project" value="InterPro"/>
</dbReference>
<keyword evidence="13" id="KW-1185">Reference proteome</keyword>
<feature type="domain" description="Purple acid phosphatase C-terminal" evidence="8">
    <location>
        <begin position="1241"/>
        <end position="1300"/>
    </location>
</feature>
<feature type="domain" description="Calcineurin-like phosphoesterase" evidence="7">
    <location>
        <begin position="1001"/>
        <end position="1216"/>
    </location>
</feature>
<dbReference type="Gene3D" id="3.60.21.10">
    <property type="match status" value="1"/>
</dbReference>
<dbReference type="GO" id="GO:0046872">
    <property type="term" value="F:metal ion binding"/>
    <property type="evidence" value="ECO:0007669"/>
    <property type="project" value="InterPro"/>
</dbReference>
<evidence type="ECO:0000259" key="11">
    <source>
        <dbReference type="Pfam" id="PF23469"/>
    </source>
</evidence>
<evidence type="ECO:0000256" key="1">
    <source>
        <dbReference type="ARBA" id="ARBA00008723"/>
    </source>
</evidence>
<dbReference type="SUPFAM" id="SSF56300">
    <property type="entry name" value="Metallo-dependent phosphatases"/>
    <property type="match status" value="1"/>
</dbReference>
<feature type="compositionally biased region" description="Pro residues" evidence="6">
    <location>
        <begin position="554"/>
        <end position="578"/>
    </location>
</feature>
<evidence type="ECO:0000259" key="8">
    <source>
        <dbReference type="Pfam" id="PF14008"/>
    </source>
</evidence>
<dbReference type="Pfam" id="PF00149">
    <property type="entry name" value="Metallophos"/>
    <property type="match status" value="1"/>
</dbReference>
<evidence type="ECO:0000259" key="10">
    <source>
        <dbReference type="Pfam" id="PF22675"/>
    </source>
</evidence>
<evidence type="ECO:0000256" key="4">
    <source>
        <dbReference type="ARBA" id="ARBA00023180"/>
    </source>
</evidence>
<feature type="domain" description="ATP-dependent RNA helicase PRP5/DDX46/KHDC4 KH" evidence="11">
    <location>
        <begin position="105"/>
        <end position="193"/>
    </location>
</feature>
<feature type="compositionally biased region" description="Basic and acidic residues" evidence="6">
    <location>
        <begin position="1"/>
        <end position="11"/>
    </location>
</feature>
<feature type="compositionally biased region" description="Pro residues" evidence="6">
    <location>
        <begin position="597"/>
        <end position="618"/>
    </location>
</feature>
<dbReference type="Pfam" id="PF17808">
    <property type="entry name" value="fn3_PAP"/>
    <property type="match status" value="1"/>
</dbReference>
<dbReference type="Pfam" id="PF22675">
    <property type="entry name" value="KH-I_KHDC4-BBP"/>
    <property type="match status" value="1"/>
</dbReference>
<dbReference type="InterPro" id="IPR036612">
    <property type="entry name" value="KH_dom_type_1_sf"/>
</dbReference>
<keyword evidence="3" id="KW-0732">Signal</keyword>
<evidence type="ECO:0000259" key="7">
    <source>
        <dbReference type="Pfam" id="PF00149"/>
    </source>
</evidence>
<dbReference type="EC" id="3.1.3.2" evidence="5"/>
<evidence type="ECO:0000256" key="3">
    <source>
        <dbReference type="ARBA" id="ARBA00022729"/>
    </source>
</evidence>
<dbReference type="EnsemblPlants" id="OMERI03G07990.3">
    <property type="protein sequence ID" value="OMERI03G07990.3"/>
    <property type="gene ID" value="OMERI03G07990"/>
</dbReference>
<feature type="domain" description="Purple acid phosphatase Fn3-like" evidence="9">
    <location>
        <begin position="764"/>
        <end position="882"/>
    </location>
</feature>
<dbReference type="InterPro" id="IPR055256">
    <property type="entry name" value="KH_1_KHDC4/BBP-like"/>
</dbReference>
<feature type="region of interest" description="Disordered" evidence="6">
    <location>
        <begin position="516"/>
        <end position="667"/>
    </location>
</feature>
<dbReference type="CDD" id="cd00839">
    <property type="entry name" value="MPP_PAPs"/>
    <property type="match status" value="1"/>
</dbReference>
<dbReference type="Gramene" id="OMERI03G07990.3">
    <property type="protein sequence ID" value="OMERI03G07990.3"/>
    <property type="gene ID" value="OMERI03G07990"/>
</dbReference>
<keyword evidence="5" id="KW-0378">Hydrolase</keyword>
<dbReference type="SUPFAM" id="SSF49363">
    <property type="entry name" value="Purple acid phosphatase, N-terminal domain"/>
    <property type="match status" value="1"/>
</dbReference>
<dbReference type="InterPro" id="IPR029052">
    <property type="entry name" value="Metallo-depent_PP-like"/>
</dbReference>
<dbReference type="CDD" id="cd22471">
    <property type="entry name" value="KH-I_RIK_like_rpt1"/>
    <property type="match status" value="1"/>
</dbReference>
<protein>
    <recommendedName>
        <fullName evidence="5">Purple acid phosphatase</fullName>
        <ecNumber evidence="5">3.1.3.2</ecNumber>
    </recommendedName>
</protein>
<proteinExistence type="inferred from homology"/>
<reference evidence="12" key="1">
    <citation type="submission" date="2015-04" db="UniProtKB">
        <authorList>
            <consortium name="EnsemblPlants"/>
        </authorList>
    </citation>
    <scope>IDENTIFICATION</scope>
</reference>
<evidence type="ECO:0000313" key="13">
    <source>
        <dbReference type="Proteomes" id="UP000008021"/>
    </source>
</evidence>
<sequence>MTEDRAPKVPDEPAAAAAKQRKKRKWDQPAEDVVAAAVAAAAVAGLPVVNIGALSGVSIPGAAGPLGNIVPVPYTLPEHLAPSVLQTAAAAVQKLSQAKMPDELIAREIVINDADPSVRYKLTKRQTQEEIQRCTSTVIITRGRYHPPNGQPDGEKPLYLHISAGSQLKDTAERIKAVDRAASMIEEILKQGPNPEGTIQSNGQIHHLTLQLGFVVQIPVLLTRGKEKKTNLEAFSDIPIGMGENVFVLLDQYINHIMNETGVTVVLRGKGSGTPVNCHAEASQQPLHLYISSMHVKNLEAAKVLAENLLDTIAAEFGASRISSSKVYGAVPPPQQLLDGVQTSGTIPDVHPTLGPNVLTGASHSFASTGANASLVAPSVTPQSGALSYSVVPPPGNLICPSQPANGGTFYGGYGGIYPQATPLQQVALTLKHASSSSTQVVSATSTSTSTVAMVNPCSHAEADKRSQRRKFQELPVSKGATTEVQVFSLTLSEAHRVNSQQRSKFVKTGLDGLGNMTNSSIEPPIKVQPGSNGMLLQDQPHVSAHPSASKNMLPPPPPPRNMPPPPPKSMPPPPPKFPSNETSRNEDRRADLNKPMAPPKSMPPPPPKSMPLPPPKFPSNEMSRNEDRRSDLNKPMAPPRSLDVSSVSPPNLYSAQLPSKEPRVVKPDTLLKLMDYGDDDEEDNIDETDSVLGGNPTSISGQKPFWAAVMAAAAVLHALVALSVAGAVAAAAAAAVAGRGGEQPLSRIGIHRTTFAIQPGASIDASPLLLGLEGQDREWVTLTYNNPKPSKDDWIGVFSPANFSDSTCPSESQWVEPPLLCTAPIKFIFANYKNLDYEKTGKGSMRLQLINQREDFSFALFSGGLSNPKLIAHSKRVTFVNPKAPVYPRLAQGKSWNEMTVTWTSGYGTNEATPFVKWGLQGQIQILSPAGTLTFSRSTMCGPPARTVGWRDPGFIHTSFLKDLWPNFKIGHRLLDGSIIWGHEYSFQAPPYPGEDSLHRVVIFGDMGKAEADGSNEFNDFEPGSLNTTYQLIKDLNNIDMVIHIGDICYANGYLSQWDQFTAQVEPIASSVPYMVGSGNHERDWPGSGSFYGNLDSGGECGVPAQNMFYVPAENREQFWYSIDYGMFRFCIANTELDWRPGTEQYKFIEHCFSSVDRQKQPWLIFLAHRVLGYSSASFYVEEGTTEEPMGRESLQPLWQKYKVDIAMYGHVHGYERTCPVYENVCVAKAASHYSGAFTATTHVVVGGGGASLADYAGVRARWSHVQDRDYGFAKLTAFNHTALLFEYVRSRDGSVHDSFTVSRDYRDILACGVDNCPSTTLAS</sequence>
<organism evidence="12">
    <name type="scientific">Oryza meridionalis</name>
    <dbReference type="NCBI Taxonomy" id="40149"/>
    <lineage>
        <taxon>Eukaryota</taxon>
        <taxon>Viridiplantae</taxon>
        <taxon>Streptophyta</taxon>
        <taxon>Embryophyta</taxon>
        <taxon>Tracheophyta</taxon>
        <taxon>Spermatophyta</taxon>
        <taxon>Magnoliopsida</taxon>
        <taxon>Liliopsida</taxon>
        <taxon>Poales</taxon>
        <taxon>Poaceae</taxon>
        <taxon>BOP clade</taxon>
        <taxon>Oryzoideae</taxon>
        <taxon>Oryzeae</taxon>
        <taxon>Oryzinae</taxon>
        <taxon>Oryza</taxon>
    </lineage>
</organism>
<dbReference type="STRING" id="40149.A0A0E0CX61"/>
<comment type="similarity">
    <text evidence="1 5">Belongs to the metallophosphoesterase superfamily. Purple acid phosphatase family.</text>
</comment>
<name>A0A0E0CX61_9ORYZ</name>
<keyword evidence="4" id="KW-0325">Glycoprotein</keyword>
<dbReference type="FunFam" id="3.30.1370.10:FF:000037">
    <property type="entry name" value="KH domain protein"/>
    <property type="match status" value="1"/>
</dbReference>
<dbReference type="InterPro" id="IPR040974">
    <property type="entry name" value="Fn3_PAP"/>
</dbReference>
<evidence type="ECO:0000313" key="12">
    <source>
        <dbReference type="EnsemblPlants" id="OMERI03G07990.3"/>
    </source>
</evidence>
<reference evidence="12" key="2">
    <citation type="submission" date="2018-05" db="EMBL/GenBank/DDBJ databases">
        <title>OmerRS3 (Oryza meridionalis Reference Sequence Version 3).</title>
        <authorList>
            <person name="Zhang J."/>
            <person name="Kudrna D."/>
            <person name="Lee S."/>
            <person name="Talag J."/>
            <person name="Welchert J."/>
            <person name="Wing R.A."/>
        </authorList>
    </citation>
    <scope>NUCLEOTIDE SEQUENCE [LARGE SCALE GENOMIC DNA]</scope>
    <source>
        <strain evidence="12">cv. OR44</strain>
    </source>
</reference>
<comment type="subunit">
    <text evidence="2">Homodimer.</text>
</comment>
<comment type="catalytic activity">
    <reaction evidence="5">
        <text>a phosphate monoester + H2O = an alcohol + phosphate</text>
        <dbReference type="Rhea" id="RHEA:15017"/>
        <dbReference type="ChEBI" id="CHEBI:15377"/>
        <dbReference type="ChEBI" id="CHEBI:30879"/>
        <dbReference type="ChEBI" id="CHEBI:43474"/>
        <dbReference type="ChEBI" id="CHEBI:67140"/>
        <dbReference type="EC" id="3.1.3.2"/>
    </reaction>
</comment>
<dbReference type="InterPro" id="IPR025733">
    <property type="entry name" value="PAPs_C"/>
</dbReference>
<dbReference type="InterPro" id="IPR004843">
    <property type="entry name" value="Calcineurin-like_PHP"/>
</dbReference>
<dbReference type="Proteomes" id="UP000008021">
    <property type="component" value="Chromosome 3"/>
</dbReference>
<dbReference type="Pfam" id="PF14008">
    <property type="entry name" value="Metallophos_C"/>
    <property type="match status" value="1"/>
</dbReference>
<dbReference type="SUPFAM" id="SSF54791">
    <property type="entry name" value="Eukaryotic type KH-domain (KH-domain type I)"/>
    <property type="match status" value="1"/>
</dbReference>
<feature type="compositionally biased region" description="Basic and acidic residues" evidence="6">
    <location>
        <begin position="584"/>
        <end position="593"/>
    </location>
</feature>
<evidence type="ECO:0000256" key="5">
    <source>
        <dbReference type="RuleBase" id="RU361203"/>
    </source>
</evidence>
<dbReference type="Gene3D" id="3.30.1370.10">
    <property type="entry name" value="K Homology domain, type 1"/>
    <property type="match status" value="1"/>
</dbReference>
<dbReference type="InterPro" id="IPR041792">
    <property type="entry name" value="MPP_PAP"/>
</dbReference>
<feature type="compositionally biased region" description="Polar residues" evidence="6">
    <location>
        <begin position="644"/>
        <end position="658"/>
    </location>
</feature>